<evidence type="ECO:0000313" key="3">
    <source>
        <dbReference type="Proteomes" id="UP000603141"/>
    </source>
</evidence>
<dbReference type="AlphaFoldDB" id="A0A934S2T5"/>
<sequence length="170" mass="18949">MKAILKIFLWILTALAGFFSLFVGATSASDWFVIRHYDDYIKQDLVVHGVSKESNPDGTSGYRLEGFIGSESITFSVDSSKYEYFSQPKARGEVVQIYRNPKAMSVTFQQKSLNVIFADEWRDLEPLVISARSTMWIAIALFSVAAVLWIIARFALPPIHSRGGGMGITG</sequence>
<reference evidence="2" key="1">
    <citation type="submission" date="2021-01" db="EMBL/GenBank/DDBJ databases">
        <title>Modified the classification status of verrucomicrobia.</title>
        <authorList>
            <person name="Feng X."/>
        </authorList>
    </citation>
    <scope>NUCLEOTIDE SEQUENCE</scope>
    <source>
        <strain evidence="2">KCTC 22041</strain>
    </source>
</reference>
<feature type="transmembrane region" description="Helical" evidence="1">
    <location>
        <begin position="135"/>
        <end position="156"/>
    </location>
</feature>
<comment type="caution">
    <text evidence="2">The sequence shown here is derived from an EMBL/GenBank/DDBJ whole genome shotgun (WGS) entry which is preliminary data.</text>
</comment>
<dbReference type="Proteomes" id="UP000603141">
    <property type="component" value="Unassembled WGS sequence"/>
</dbReference>
<protein>
    <submittedName>
        <fullName evidence="2">Uncharacterized protein</fullName>
    </submittedName>
</protein>
<proteinExistence type="predicted"/>
<evidence type="ECO:0000256" key="1">
    <source>
        <dbReference type="SAM" id="Phobius"/>
    </source>
</evidence>
<accession>A0A934S2T5</accession>
<dbReference type="RefSeq" id="WP_200266444.1">
    <property type="nucleotide sequence ID" value="NZ_JAENIJ010000001.1"/>
</dbReference>
<keyword evidence="1" id="KW-1133">Transmembrane helix</keyword>
<evidence type="ECO:0000313" key="2">
    <source>
        <dbReference type="EMBL" id="MBK1880843.1"/>
    </source>
</evidence>
<name>A0A934S2T5_9BACT</name>
<gene>
    <name evidence="2" type="ORF">JIN85_00370</name>
</gene>
<dbReference type="EMBL" id="JAENIJ010000001">
    <property type="protein sequence ID" value="MBK1880843.1"/>
    <property type="molecule type" value="Genomic_DNA"/>
</dbReference>
<keyword evidence="3" id="KW-1185">Reference proteome</keyword>
<organism evidence="2 3">
    <name type="scientific">Luteolibacter pohnpeiensis</name>
    <dbReference type="NCBI Taxonomy" id="454153"/>
    <lineage>
        <taxon>Bacteria</taxon>
        <taxon>Pseudomonadati</taxon>
        <taxon>Verrucomicrobiota</taxon>
        <taxon>Verrucomicrobiia</taxon>
        <taxon>Verrucomicrobiales</taxon>
        <taxon>Verrucomicrobiaceae</taxon>
        <taxon>Luteolibacter</taxon>
    </lineage>
</organism>
<keyword evidence="1" id="KW-0812">Transmembrane</keyword>
<keyword evidence="1" id="KW-0472">Membrane</keyword>